<proteinExistence type="predicted"/>
<dbReference type="Proteomes" id="UP000177069">
    <property type="component" value="Unassembled WGS sequence"/>
</dbReference>
<feature type="transmembrane region" description="Helical" evidence="1">
    <location>
        <begin position="327"/>
        <end position="350"/>
    </location>
</feature>
<sequence>MNKTLISIVILIFLILPSQFLMLKGYKSLDGRIHSARIQQFHEALSSGQFPVRLAPTILDGIGYPLFVVNYQIPYYFAEPFILLKKDPMFAYKAVMSITYLLSGILAFYAFKAAASTIPAITGAVVLSYLPYRFGDLYMRGAYGESVSFMFVPAIFLALHLIIKGHQKALILLALSIFGLISSHTVIFVMFAPLIIFYVLLILKPNKQTLKLIVIGLIWGSLLSSFQLAPAILEKHYMKFDQPLTSLYKDFFIDFYQLLRIPKAGINTGTYLQIGIVSTLLMILSSFLYLKKRSPNLLFFIIFALISIFLTQQQSRWFWQHLPLIAFVLYPYRFLLITILATSFLAVYVVEKLPFKHLTAFFLIFLTIYTNRHFVKIAPWFEIQPTVNLTTQNENDTIWSNEETFKPRAIVTTSEPVQISNLSQDPFKISFLTTPDKETKIIIRKMYFPGWQATVNGKSYPIQIEDGLIKLDLEPGSSQIAVFFKESPLRKAADLITLISFAALIIFVIKFKNSKTPIKCSTPQI</sequence>
<dbReference type="AlphaFoldDB" id="A0A1F5G080"/>
<gene>
    <name evidence="3" type="ORF">A2696_01290</name>
</gene>
<name>A0A1F5G080_9BACT</name>
<feature type="transmembrane region" description="Helical" evidence="1">
    <location>
        <begin position="117"/>
        <end position="134"/>
    </location>
</feature>
<feature type="transmembrane region" description="Helical" evidence="1">
    <location>
        <begin position="146"/>
        <end position="163"/>
    </location>
</feature>
<keyword evidence="1" id="KW-1133">Transmembrane helix</keyword>
<reference evidence="3 4" key="1">
    <citation type="journal article" date="2016" name="Nat. Commun.">
        <title>Thousands of microbial genomes shed light on interconnected biogeochemical processes in an aquifer system.</title>
        <authorList>
            <person name="Anantharaman K."/>
            <person name="Brown C.T."/>
            <person name="Hug L.A."/>
            <person name="Sharon I."/>
            <person name="Castelle C.J."/>
            <person name="Probst A.J."/>
            <person name="Thomas B.C."/>
            <person name="Singh A."/>
            <person name="Wilkins M.J."/>
            <person name="Karaoz U."/>
            <person name="Brodie E.L."/>
            <person name="Williams K.H."/>
            <person name="Hubbard S.S."/>
            <person name="Banfield J.F."/>
        </authorList>
    </citation>
    <scope>NUCLEOTIDE SEQUENCE [LARGE SCALE GENOMIC DNA]</scope>
</reference>
<dbReference type="Pfam" id="PF10131">
    <property type="entry name" value="PTPS_related"/>
    <property type="match status" value="1"/>
</dbReference>
<feature type="transmembrane region" description="Helical" evidence="1">
    <location>
        <begin position="297"/>
        <end position="315"/>
    </location>
</feature>
<evidence type="ECO:0000259" key="2">
    <source>
        <dbReference type="Pfam" id="PF10131"/>
    </source>
</evidence>
<protein>
    <recommendedName>
        <fullName evidence="2">Membrane protein 6-pyruvoyl-tetrahydropterin synthase-related domain-containing protein</fullName>
    </recommendedName>
</protein>
<evidence type="ECO:0000256" key="1">
    <source>
        <dbReference type="SAM" id="Phobius"/>
    </source>
</evidence>
<feature type="transmembrane region" description="Helical" evidence="1">
    <location>
        <begin position="357"/>
        <end position="375"/>
    </location>
</feature>
<feature type="domain" description="Membrane protein 6-pyruvoyl-tetrahydropterin synthase-related" evidence="2">
    <location>
        <begin position="73"/>
        <end position="379"/>
    </location>
</feature>
<feature type="transmembrane region" description="Helical" evidence="1">
    <location>
        <begin position="90"/>
        <end position="111"/>
    </location>
</feature>
<organism evidence="3 4">
    <name type="scientific">Candidatus Curtissbacteria bacterium RIFCSPHIGHO2_01_FULL_41_13</name>
    <dbReference type="NCBI Taxonomy" id="1797745"/>
    <lineage>
        <taxon>Bacteria</taxon>
        <taxon>Candidatus Curtissiibacteriota</taxon>
    </lineage>
</organism>
<feature type="transmembrane region" description="Helical" evidence="1">
    <location>
        <begin position="270"/>
        <end position="290"/>
    </location>
</feature>
<feature type="transmembrane region" description="Helical" evidence="1">
    <location>
        <begin position="212"/>
        <end position="233"/>
    </location>
</feature>
<feature type="transmembrane region" description="Helical" evidence="1">
    <location>
        <begin position="492"/>
        <end position="509"/>
    </location>
</feature>
<feature type="transmembrane region" description="Helical" evidence="1">
    <location>
        <begin position="169"/>
        <end position="200"/>
    </location>
</feature>
<dbReference type="InterPro" id="IPR018776">
    <property type="entry name" value="Membrane_prot_PTPS-rel_domain"/>
</dbReference>
<keyword evidence="1" id="KW-0472">Membrane</keyword>
<keyword evidence="1" id="KW-0812">Transmembrane</keyword>
<evidence type="ECO:0000313" key="3">
    <source>
        <dbReference type="EMBL" id="OGD85266.1"/>
    </source>
</evidence>
<comment type="caution">
    <text evidence="3">The sequence shown here is derived from an EMBL/GenBank/DDBJ whole genome shotgun (WGS) entry which is preliminary data.</text>
</comment>
<evidence type="ECO:0000313" key="4">
    <source>
        <dbReference type="Proteomes" id="UP000177069"/>
    </source>
</evidence>
<feature type="transmembrane region" description="Helical" evidence="1">
    <location>
        <begin position="6"/>
        <end position="23"/>
    </location>
</feature>
<accession>A0A1F5G080</accession>
<dbReference type="EMBL" id="MFBA01000032">
    <property type="protein sequence ID" value="OGD85266.1"/>
    <property type="molecule type" value="Genomic_DNA"/>
</dbReference>